<sequence length="96" mass="10379">MLISSIDFAVAAHIEAPHGKLEVNRQGVDASVEGHILVNTAYLETFALGGEGKGYRCRYLFRFHVFPPDVKGGIAVQFVVVKTPAGYLTVGGVQFE</sequence>
<evidence type="ECO:0000313" key="1">
    <source>
        <dbReference type="EMBL" id="MPM19350.1"/>
    </source>
</evidence>
<protein>
    <submittedName>
        <fullName evidence="1">Uncharacterized protein</fullName>
    </submittedName>
</protein>
<reference evidence="1" key="1">
    <citation type="submission" date="2019-08" db="EMBL/GenBank/DDBJ databases">
        <authorList>
            <person name="Kucharzyk K."/>
            <person name="Murdoch R.W."/>
            <person name="Higgins S."/>
            <person name="Loffler F."/>
        </authorList>
    </citation>
    <scope>NUCLEOTIDE SEQUENCE</scope>
</reference>
<dbReference type="AlphaFoldDB" id="A0A644XT00"/>
<comment type="caution">
    <text evidence="1">The sequence shown here is derived from an EMBL/GenBank/DDBJ whole genome shotgun (WGS) entry which is preliminary data.</text>
</comment>
<dbReference type="EMBL" id="VSSQ01003159">
    <property type="protein sequence ID" value="MPM19350.1"/>
    <property type="molecule type" value="Genomic_DNA"/>
</dbReference>
<name>A0A644XT00_9ZZZZ</name>
<proteinExistence type="predicted"/>
<gene>
    <name evidence="1" type="ORF">SDC9_65773</name>
</gene>
<accession>A0A644XT00</accession>
<organism evidence="1">
    <name type="scientific">bioreactor metagenome</name>
    <dbReference type="NCBI Taxonomy" id="1076179"/>
    <lineage>
        <taxon>unclassified sequences</taxon>
        <taxon>metagenomes</taxon>
        <taxon>ecological metagenomes</taxon>
    </lineage>
</organism>